<comment type="caution">
    <text evidence="5">The sequence shown here is derived from an EMBL/GenBank/DDBJ whole genome shotgun (WGS) entry which is preliminary data.</text>
</comment>
<evidence type="ECO:0000256" key="1">
    <source>
        <dbReference type="ARBA" id="ARBA00022723"/>
    </source>
</evidence>
<organism evidence="5 6">
    <name type="scientific">Cetraspora pellucida</name>
    <dbReference type="NCBI Taxonomy" id="1433469"/>
    <lineage>
        <taxon>Eukaryota</taxon>
        <taxon>Fungi</taxon>
        <taxon>Fungi incertae sedis</taxon>
        <taxon>Mucoromycota</taxon>
        <taxon>Glomeromycotina</taxon>
        <taxon>Glomeromycetes</taxon>
        <taxon>Diversisporales</taxon>
        <taxon>Gigasporaceae</taxon>
        <taxon>Cetraspora</taxon>
    </lineage>
</organism>
<dbReference type="AlphaFoldDB" id="A0A9N9KI01"/>
<gene>
    <name evidence="5" type="ORF">CPELLU_LOCUS20801</name>
</gene>
<name>A0A9N9KI01_9GLOM</name>
<dbReference type="OrthoDB" id="2386348at2759"/>
<keyword evidence="2" id="KW-0863">Zinc-finger</keyword>
<evidence type="ECO:0000259" key="4">
    <source>
        <dbReference type="Pfam" id="PF04500"/>
    </source>
</evidence>
<dbReference type="Gene3D" id="2.20.25.240">
    <property type="match status" value="1"/>
</dbReference>
<keyword evidence="1" id="KW-0479">Metal-binding</keyword>
<dbReference type="EMBL" id="CAJVQA010067439">
    <property type="protein sequence ID" value="CAG8832041.1"/>
    <property type="molecule type" value="Genomic_DNA"/>
</dbReference>
<dbReference type="Proteomes" id="UP000789759">
    <property type="component" value="Unassembled WGS sequence"/>
</dbReference>
<protein>
    <submittedName>
        <fullName evidence="5">20786_t:CDS:1</fullName>
    </submittedName>
</protein>
<dbReference type="GO" id="GO:0008270">
    <property type="term" value="F:zinc ion binding"/>
    <property type="evidence" value="ECO:0007669"/>
    <property type="project" value="UniProtKB-KW"/>
</dbReference>
<dbReference type="InterPro" id="IPR007588">
    <property type="entry name" value="Znf_FLYWCH"/>
</dbReference>
<evidence type="ECO:0000313" key="6">
    <source>
        <dbReference type="Proteomes" id="UP000789759"/>
    </source>
</evidence>
<keyword evidence="6" id="KW-1185">Reference proteome</keyword>
<evidence type="ECO:0000256" key="3">
    <source>
        <dbReference type="ARBA" id="ARBA00022833"/>
    </source>
</evidence>
<evidence type="ECO:0000256" key="2">
    <source>
        <dbReference type="ARBA" id="ARBA00022771"/>
    </source>
</evidence>
<dbReference type="Pfam" id="PF04500">
    <property type="entry name" value="FLYWCH"/>
    <property type="match status" value="1"/>
</dbReference>
<proteinExistence type="predicted"/>
<accession>A0A9N9KI01</accession>
<keyword evidence="3" id="KW-0862">Zinc</keyword>
<feature type="non-terminal residue" evidence="5">
    <location>
        <position position="1"/>
    </location>
</feature>
<sequence>GHSKLMIDGYLFVKDYVHENTYYWSCEKRKSEPEYCKTRAITILLNGLHYLKKIDKHEYAPQTGSSEIAQVVARIKQQARDTQDAPSKIIQNNIITIPKNLSPYMPIQEALRMRIKHIRMAKMPPQPQTFM</sequence>
<reference evidence="5" key="1">
    <citation type="submission" date="2021-06" db="EMBL/GenBank/DDBJ databases">
        <authorList>
            <person name="Kallberg Y."/>
            <person name="Tangrot J."/>
            <person name="Rosling A."/>
        </authorList>
    </citation>
    <scope>NUCLEOTIDE SEQUENCE</scope>
    <source>
        <strain evidence="5">FL966</strain>
    </source>
</reference>
<feature type="domain" description="FLYWCH-type" evidence="4">
    <location>
        <begin position="1"/>
        <end position="52"/>
    </location>
</feature>
<feature type="non-terminal residue" evidence="5">
    <location>
        <position position="131"/>
    </location>
</feature>
<evidence type="ECO:0000313" key="5">
    <source>
        <dbReference type="EMBL" id="CAG8832041.1"/>
    </source>
</evidence>